<dbReference type="InterPro" id="IPR004167">
    <property type="entry name" value="PSBD"/>
</dbReference>
<dbReference type="InterPro" id="IPR036625">
    <property type="entry name" value="E3-bd_dom_sf"/>
</dbReference>
<comment type="caution">
    <text evidence="5">The sequence shown here is derived from an EMBL/GenBank/DDBJ whole genome shotgun (WGS) entry which is preliminary data.</text>
</comment>
<feature type="compositionally biased region" description="Low complexity" evidence="2">
    <location>
        <begin position="69"/>
        <end position="87"/>
    </location>
</feature>
<dbReference type="Pfam" id="PF08284">
    <property type="entry name" value="RVP_2"/>
    <property type="match status" value="1"/>
</dbReference>
<comment type="similarity">
    <text evidence="1">Belongs to the 2-oxoacid dehydrogenase family.</text>
</comment>
<dbReference type="SUPFAM" id="SSF52777">
    <property type="entry name" value="CoA-dependent acyltransferases"/>
    <property type="match status" value="1"/>
</dbReference>
<evidence type="ECO:0000259" key="4">
    <source>
        <dbReference type="Pfam" id="PF02817"/>
    </source>
</evidence>
<reference evidence="5" key="1">
    <citation type="submission" date="2019-10" db="EMBL/GenBank/DDBJ databases">
        <authorList>
            <person name="Zhang R."/>
            <person name="Pan Y."/>
            <person name="Wang J."/>
            <person name="Ma R."/>
            <person name="Yu S."/>
        </authorList>
    </citation>
    <scope>NUCLEOTIDE SEQUENCE</scope>
    <source>
        <strain evidence="5">LA-IB0</strain>
        <tissue evidence="5">Leaf</tissue>
    </source>
</reference>
<evidence type="ECO:0000256" key="2">
    <source>
        <dbReference type="SAM" id="MobiDB-lite"/>
    </source>
</evidence>
<evidence type="ECO:0008006" key="7">
    <source>
        <dbReference type="Google" id="ProtNLM"/>
    </source>
</evidence>
<dbReference type="Gene3D" id="2.40.70.10">
    <property type="entry name" value="Acid Proteases"/>
    <property type="match status" value="1"/>
</dbReference>
<dbReference type="Gene3D" id="3.30.559.10">
    <property type="entry name" value="Chloramphenicol acetyltransferase-like domain"/>
    <property type="match status" value="1"/>
</dbReference>
<dbReference type="Pfam" id="PF00198">
    <property type="entry name" value="2-oxoacid_dh"/>
    <property type="match status" value="1"/>
</dbReference>
<sequence>MEKGKALLDTSSYHSTHTVTQYTLFTKAFHQTLLLHLLLVVVLPTTSHSKLLHTSFTPATAPSLRRVAAVPSSSSRSQQVSRRSAPALSTTMTEGKIVSWVKLEGLSAAVGSTIALLAGSEEELALVQLQKSSSSASKSTPGPGDNDAPKVFDEMPSSVSATVTPAVNAGISNAVELGVDLRGIVGSGPNGRVVAKEVEASTKVSGVGATTTVVASEAAKPSGMEFGSVVPFTTMQSALSRNMVESLAVPTFRVGYAITTDALDALYKKEKLKLGDENYSVVSKEIIQIKMQLNEVIKGLKDLTAAHMADGVASSARRSGGFRSSFSLFRNSAPGNRIAGPPQQLALPAPPGPRRPGNNRTGGAGQGPVKAPFRRLTNSEREELRRKGLCFRCKAPFTPTHDCPMKYLRVLLVEDDEAPLLELEEIEVLPEGEDQEARADDENIEMVALSLCLASGITGPKTMLVRGRMQGEEVTILIDMGATHNFVSLALVEKLGLLVESTRRFGVRLGDGSRVNALGICPELAVQLDSFTTRANFHAFPLGGVDMIFGMAWLETLGDIHVNYHRQEMAFEFEEKKVKLTGEGSAGRVEVSLKTLIHTTEVELCAVVVDSGSYWAVTGGENGEVSNGGRIKSKGITMTALLAKATALALVKHPVVNCSCRDGTFTLSNLGMFGVDRFDAILPPGTGAIMAVGASQPTLVGTKDGRIGLKNQVQVNVTADHRVIYGADLTAFLQTLSKMEDPKDLTL</sequence>
<dbReference type="Pfam" id="PF02817">
    <property type="entry name" value="E3_binding"/>
    <property type="match status" value="1"/>
</dbReference>
<dbReference type="InterPro" id="IPR001078">
    <property type="entry name" value="2-oxoacid_DH_actylTfrase"/>
</dbReference>
<gene>
    <name evidence="5" type="ORF">BUALT_Bualt01G0005300</name>
</gene>
<dbReference type="SUPFAM" id="SSF50630">
    <property type="entry name" value="Acid proteases"/>
    <property type="match status" value="1"/>
</dbReference>
<keyword evidence="6" id="KW-1185">Reference proteome</keyword>
<dbReference type="GO" id="GO:0009941">
    <property type="term" value="C:chloroplast envelope"/>
    <property type="evidence" value="ECO:0007669"/>
    <property type="project" value="TreeGrafter"/>
</dbReference>
<proteinExistence type="inferred from homology"/>
<evidence type="ECO:0000259" key="3">
    <source>
        <dbReference type="Pfam" id="PF00198"/>
    </source>
</evidence>
<dbReference type="PANTHER" id="PTHR23151">
    <property type="entry name" value="DIHYDROLIPOAMIDE ACETYL/SUCCINYL-TRANSFERASE-RELATED"/>
    <property type="match status" value="1"/>
</dbReference>
<dbReference type="GO" id="GO:0006086">
    <property type="term" value="P:pyruvate decarboxylation to acetyl-CoA"/>
    <property type="evidence" value="ECO:0007669"/>
    <property type="project" value="InterPro"/>
</dbReference>
<name>A0AAV6YDZ1_9LAMI</name>
<feature type="region of interest" description="Disordered" evidence="2">
    <location>
        <begin position="132"/>
        <end position="153"/>
    </location>
</feature>
<dbReference type="PANTHER" id="PTHR23151:SF75">
    <property type="entry name" value="DIHYDROLIPOYLLYSINE-RESIDUE ACETYLTRANSFERASE COMPONENT 5 OF PYRUVATE DEHYDROGENASE COMPLEX, CHLOROPLASTIC"/>
    <property type="match status" value="1"/>
</dbReference>
<dbReference type="InterPro" id="IPR023213">
    <property type="entry name" value="CAT-like_dom_sf"/>
</dbReference>
<evidence type="ECO:0000313" key="5">
    <source>
        <dbReference type="EMBL" id="KAG8389693.1"/>
    </source>
</evidence>
<dbReference type="CDD" id="cd00303">
    <property type="entry name" value="retropepsin_like"/>
    <property type="match status" value="1"/>
</dbReference>
<feature type="domain" description="Peripheral subunit-binding (PSBD)" evidence="4">
    <location>
        <begin position="174"/>
        <end position="199"/>
    </location>
</feature>
<dbReference type="InterPro" id="IPR021109">
    <property type="entry name" value="Peptidase_aspartic_dom_sf"/>
</dbReference>
<feature type="domain" description="2-oxoacid dehydrogenase acyltransferase catalytic" evidence="3">
    <location>
        <begin position="661"/>
        <end position="745"/>
    </location>
</feature>
<accession>A0AAV6YDZ1</accession>
<protein>
    <recommendedName>
        <fullName evidence="7">Dihydrolipoamide acetyltransferase component of pyruvate dehydrogenase complex</fullName>
    </recommendedName>
</protein>
<feature type="region of interest" description="Disordered" evidence="2">
    <location>
        <begin position="69"/>
        <end position="88"/>
    </location>
</feature>
<feature type="region of interest" description="Disordered" evidence="2">
    <location>
        <begin position="333"/>
        <end position="371"/>
    </location>
</feature>
<dbReference type="AlphaFoldDB" id="A0AAV6YDZ1"/>
<dbReference type="InterPro" id="IPR045257">
    <property type="entry name" value="E2/Pdx1"/>
</dbReference>
<dbReference type="GO" id="GO:0009534">
    <property type="term" value="C:chloroplast thylakoid"/>
    <property type="evidence" value="ECO:0007669"/>
    <property type="project" value="TreeGrafter"/>
</dbReference>
<evidence type="ECO:0000313" key="6">
    <source>
        <dbReference type="Proteomes" id="UP000826271"/>
    </source>
</evidence>
<feature type="compositionally biased region" description="Low complexity" evidence="2">
    <location>
        <begin position="333"/>
        <end position="347"/>
    </location>
</feature>
<dbReference type="Gene3D" id="4.10.320.10">
    <property type="entry name" value="E3-binding domain"/>
    <property type="match status" value="1"/>
</dbReference>
<evidence type="ECO:0000256" key="1">
    <source>
        <dbReference type="ARBA" id="ARBA00007317"/>
    </source>
</evidence>
<dbReference type="GO" id="GO:0004742">
    <property type="term" value="F:dihydrolipoyllysine-residue acetyltransferase activity"/>
    <property type="evidence" value="ECO:0007669"/>
    <property type="project" value="TreeGrafter"/>
</dbReference>
<organism evidence="5 6">
    <name type="scientific">Buddleja alternifolia</name>
    <dbReference type="NCBI Taxonomy" id="168488"/>
    <lineage>
        <taxon>Eukaryota</taxon>
        <taxon>Viridiplantae</taxon>
        <taxon>Streptophyta</taxon>
        <taxon>Embryophyta</taxon>
        <taxon>Tracheophyta</taxon>
        <taxon>Spermatophyta</taxon>
        <taxon>Magnoliopsida</taxon>
        <taxon>eudicotyledons</taxon>
        <taxon>Gunneridae</taxon>
        <taxon>Pentapetalae</taxon>
        <taxon>asterids</taxon>
        <taxon>lamiids</taxon>
        <taxon>Lamiales</taxon>
        <taxon>Scrophulariaceae</taxon>
        <taxon>Buddlejeae</taxon>
        <taxon>Buddleja</taxon>
    </lineage>
</organism>
<dbReference type="Proteomes" id="UP000826271">
    <property type="component" value="Unassembled WGS sequence"/>
</dbReference>
<dbReference type="EMBL" id="WHWC01000001">
    <property type="protein sequence ID" value="KAG8389693.1"/>
    <property type="molecule type" value="Genomic_DNA"/>
</dbReference>
<dbReference type="GO" id="GO:0045254">
    <property type="term" value="C:pyruvate dehydrogenase complex"/>
    <property type="evidence" value="ECO:0007669"/>
    <property type="project" value="InterPro"/>
</dbReference>